<accession>A0A4Q7NAU3</accession>
<protein>
    <recommendedName>
        <fullName evidence="4">WD40 repeat protein</fullName>
    </recommendedName>
</protein>
<dbReference type="PROSITE" id="PS51257">
    <property type="entry name" value="PROKAR_LIPOPROTEIN"/>
    <property type="match status" value="1"/>
</dbReference>
<dbReference type="InterPro" id="IPR011042">
    <property type="entry name" value="6-blade_b-propeller_TolB-like"/>
</dbReference>
<dbReference type="EMBL" id="SGXD01000005">
    <property type="protein sequence ID" value="RZS79985.1"/>
    <property type="molecule type" value="Genomic_DNA"/>
</dbReference>
<feature type="chain" id="PRO_5039005325" description="WD40 repeat protein" evidence="1">
    <location>
        <begin position="23"/>
        <end position="638"/>
    </location>
</feature>
<name>A0A4Q7NAU3_9ACTN</name>
<proteinExistence type="predicted"/>
<dbReference type="Gene3D" id="2.60.120.260">
    <property type="entry name" value="Galactose-binding domain-like"/>
    <property type="match status" value="1"/>
</dbReference>
<gene>
    <name evidence="2" type="ORF">EV189_3464</name>
</gene>
<dbReference type="AlphaFoldDB" id="A0A4Q7NAU3"/>
<comment type="caution">
    <text evidence="2">The sequence shown here is derived from an EMBL/GenBank/DDBJ whole genome shotgun (WGS) entry which is preliminary data.</text>
</comment>
<sequence length="638" mass="63786">MRLRPLPAALTVAALGASCAVAVTALPVPDAHAAALMGVELVVQGTAPGVRASSPWRPGAPSHLYSVPADAADARTLLDVPVPAYAVPDATGRSWAWTVASGPRAPLELEVGGSGGVRRVAALPGAGTGLAWSPDGTRVAVPAFLGSSWQVELVDVATGAVTPLPGATPLACPVFVPGTDLVAGAYGRSVVRLVDTATGATTDLHLPDPAGATVGALAPTPDGSALVVLVAREVPGGAQRPELVLLPRDGGAPRTLAAAGSALTGLQVAPDGSAVFYSTTTVPGAPRSVWRSPLDGGPAQQVAASPTLSLEVLGLRAAAGTDAARPIGLTATSTASSVTLRWKGAPGVTGWRVRTAPGTGPAASTAAAVWAPGTTWTGAATGVTTLSVSAVTSDGVEHPASSVTVHPLGAVAVTAPRLVSATPSGSRPWALHLARTSGTASVATRWVESSGAAGEHPAWRPWSAGVTAVTLRPGGAATGPLLEEHTYAAELVPLDEYGNRGPTTVASMVVAEDERGAAYRGSWTSARVRRAAGGTLAVTTSAGASAQLAVAYPAAGGRVLSVLGERSPRGGRFAVLVDGRRTAVVDTRAPRTAEQAVLWQGPGWQRAGRHTLRLVALAGPRTRVAVDGFAVRSPLPAS</sequence>
<feature type="signal peptide" evidence="1">
    <location>
        <begin position="1"/>
        <end position="22"/>
    </location>
</feature>
<keyword evidence="1" id="KW-0732">Signal</keyword>
<evidence type="ECO:0008006" key="4">
    <source>
        <dbReference type="Google" id="ProtNLM"/>
    </source>
</evidence>
<keyword evidence="3" id="KW-1185">Reference proteome</keyword>
<evidence type="ECO:0000313" key="3">
    <source>
        <dbReference type="Proteomes" id="UP000293638"/>
    </source>
</evidence>
<evidence type="ECO:0000313" key="2">
    <source>
        <dbReference type="EMBL" id="RZS79985.1"/>
    </source>
</evidence>
<reference evidence="2 3" key="1">
    <citation type="submission" date="2019-02" db="EMBL/GenBank/DDBJ databases">
        <title>Genomic Encyclopedia of Type Strains, Phase IV (KMG-IV): sequencing the most valuable type-strain genomes for metagenomic binning, comparative biology and taxonomic classification.</title>
        <authorList>
            <person name="Goeker M."/>
        </authorList>
    </citation>
    <scope>NUCLEOTIDE SEQUENCE [LARGE SCALE GENOMIC DNA]</scope>
    <source>
        <strain evidence="2 3">DSM 45622</strain>
    </source>
</reference>
<dbReference type="RefSeq" id="WP_165400361.1">
    <property type="nucleotide sequence ID" value="NZ_SGXD01000005.1"/>
</dbReference>
<organism evidence="2 3">
    <name type="scientific">Motilibacter rhizosphaerae</name>
    <dbReference type="NCBI Taxonomy" id="598652"/>
    <lineage>
        <taxon>Bacteria</taxon>
        <taxon>Bacillati</taxon>
        <taxon>Actinomycetota</taxon>
        <taxon>Actinomycetes</taxon>
        <taxon>Motilibacterales</taxon>
        <taxon>Motilibacteraceae</taxon>
        <taxon>Motilibacter</taxon>
    </lineage>
</organism>
<dbReference type="Gene3D" id="2.120.10.30">
    <property type="entry name" value="TolB, C-terminal domain"/>
    <property type="match status" value="2"/>
</dbReference>
<dbReference type="SUPFAM" id="SSF82171">
    <property type="entry name" value="DPP6 N-terminal domain-like"/>
    <property type="match status" value="1"/>
</dbReference>
<evidence type="ECO:0000256" key="1">
    <source>
        <dbReference type="SAM" id="SignalP"/>
    </source>
</evidence>
<dbReference type="Proteomes" id="UP000293638">
    <property type="component" value="Unassembled WGS sequence"/>
</dbReference>